<dbReference type="AlphaFoldDB" id="A0A504Y672"/>
<dbReference type="EMBL" id="SUNJ01015436">
    <property type="protein sequence ID" value="TPP55735.1"/>
    <property type="molecule type" value="Genomic_DNA"/>
</dbReference>
<accession>A0A504Y672</accession>
<dbReference type="InterPro" id="IPR000048">
    <property type="entry name" value="IQ_motif_EF-hand-BS"/>
</dbReference>
<name>A0A504Y672_FASGI</name>
<sequence>MPYSRSRSFSAGHIIRIQSLVRGFLVRKRLGRVRQLFISIAKEIENHDKALDWLERVCAVKPERTGQKCLSPVSSTGPSDLPEEKSNEASLPSLYKARNELFLEVLWLDQAIKSRIDFLRYKEKFDESLTSSQVAMI</sequence>
<evidence type="ECO:0000313" key="3">
    <source>
        <dbReference type="Proteomes" id="UP000316759"/>
    </source>
</evidence>
<protein>
    <submittedName>
        <fullName evidence="2">Uncharacterized protein</fullName>
    </submittedName>
</protein>
<dbReference type="Pfam" id="PF00612">
    <property type="entry name" value="IQ"/>
    <property type="match status" value="1"/>
</dbReference>
<feature type="region of interest" description="Disordered" evidence="1">
    <location>
        <begin position="65"/>
        <end position="89"/>
    </location>
</feature>
<organism evidence="2 3">
    <name type="scientific">Fasciola gigantica</name>
    <name type="common">Giant liver fluke</name>
    <dbReference type="NCBI Taxonomy" id="46835"/>
    <lineage>
        <taxon>Eukaryota</taxon>
        <taxon>Metazoa</taxon>
        <taxon>Spiralia</taxon>
        <taxon>Lophotrochozoa</taxon>
        <taxon>Platyhelminthes</taxon>
        <taxon>Trematoda</taxon>
        <taxon>Digenea</taxon>
        <taxon>Plagiorchiida</taxon>
        <taxon>Echinostomata</taxon>
        <taxon>Echinostomatoidea</taxon>
        <taxon>Fasciolidae</taxon>
        <taxon>Fasciola</taxon>
    </lineage>
</organism>
<dbReference type="PANTHER" id="PTHR16049:SF8">
    <property type="entry name" value="IQ DOMAIN-CONTAINING PROTEIN C"/>
    <property type="match status" value="1"/>
</dbReference>
<dbReference type="PROSITE" id="PS50096">
    <property type="entry name" value="IQ"/>
    <property type="match status" value="1"/>
</dbReference>
<dbReference type="InterPro" id="IPR042506">
    <property type="entry name" value="IQCC"/>
</dbReference>
<keyword evidence="3" id="KW-1185">Reference proteome</keyword>
<dbReference type="Proteomes" id="UP000316759">
    <property type="component" value="Unassembled WGS sequence"/>
</dbReference>
<evidence type="ECO:0000313" key="2">
    <source>
        <dbReference type="EMBL" id="TPP55735.1"/>
    </source>
</evidence>
<comment type="caution">
    <text evidence="2">The sequence shown here is derived from an EMBL/GenBank/DDBJ whole genome shotgun (WGS) entry which is preliminary data.</text>
</comment>
<dbReference type="OrthoDB" id="6161953at2759"/>
<evidence type="ECO:0000256" key="1">
    <source>
        <dbReference type="SAM" id="MobiDB-lite"/>
    </source>
</evidence>
<gene>
    <name evidence="2" type="ORF">FGIG_03400</name>
</gene>
<dbReference type="PANTHER" id="PTHR16049">
    <property type="entry name" value="IQ DOMAIN-CONTAINING PROTEIN C"/>
    <property type="match status" value="1"/>
</dbReference>
<reference evidence="2 3" key="1">
    <citation type="submission" date="2019-04" db="EMBL/GenBank/DDBJ databases">
        <title>Annotation for the trematode Fasciola gigantica.</title>
        <authorList>
            <person name="Choi Y.-J."/>
        </authorList>
    </citation>
    <scope>NUCLEOTIDE SEQUENCE [LARGE SCALE GENOMIC DNA]</scope>
    <source>
        <strain evidence="2">Uganda_cow_1</strain>
    </source>
</reference>
<proteinExistence type="predicted"/>